<evidence type="ECO:0000256" key="1">
    <source>
        <dbReference type="SAM" id="MobiDB-lite"/>
    </source>
</evidence>
<name>A0A2W2BIA5_9ACTN</name>
<gene>
    <name evidence="2" type="ORF">C1I92_28070</name>
</gene>
<keyword evidence="3" id="KW-1185">Reference proteome</keyword>
<sequence length="68" mass="7477">MRATVSRTLVVPALTAAPPRMELTWSCTDVIVSPTNSRTPESWTGQRGSADFSGRTSRCRRRHAGSCR</sequence>
<protein>
    <submittedName>
        <fullName evidence="2">Uncharacterized protein</fullName>
    </submittedName>
</protein>
<feature type="compositionally biased region" description="Polar residues" evidence="1">
    <location>
        <begin position="36"/>
        <end position="47"/>
    </location>
</feature>
<organism evidence="2 3">
    <name type="scientific">Jiangella anatolica</name>
    <dbReference type="NCBI Taxonomy" id="2670374"/>
    <lineage>
        <taxon>Bacteria</taxon>
        <taxon>Bacillati</taxon>
        <taxon>Actinomycetota</taxon>
        <taxon>Actinomycetes</taxon>
        <taxon>Jiangellales</taxon>
        <taxon>Jiangellaceae</taxon>
        <taxon>Jiangella</taxon>
    </lineage>
</organism>
<dbReference type="Proteomes" id="UP000248764">
    <property type="component" value="Unassembled WGS sequence"/>
</dbReference>
<dbReference type="AlphaFoldDB" id="A0A2W2BIA5"/>
<reference evidence="2 3" key="1">
    <citation type="submission" date="2018-01" db="EMBL/GenBank/DDBJ databases">
        <title>Draft genome sequence of Jiangella sp. GTF31.</title>
        <authorList>
            <person name="Sahin N."/>
            <person name="Ay H."/>
            <person name="Saygin H."/>
        </authorList>
    </citation>
    <scope>NUCLEOTIDE SEQUENCE [LARGE SCALE GENOMIC DNA]</scope>
    <source>
        <strain evidence="2 3">GTF31</strain>
    </source>
</reference>
<accession>A0A2W2BIA5</accession>
<feature type="region of interest" description="Disordered" evidence="1">
    <location>
        <begin position="36"/>
        <end position="68"/>
    </location>
</feature>
<dbReference type="EMBL" id="POTW01000103">
    <property type="protein sequence ID" value="PZF80044.1"/>
    <property type="molecule type" value="Genomic_DNA"/>
</dbReference>
<feature type="compositionally biased region" description="Basic residues" evidence="1">
    <location>
        <begin position="57"/>
        <end position="68"/>
    </location>
</feature>
<evidence type="ECO:0000313" key="3">
    <source>
        <dbReference type="Proteomes" id="UP000248764"/>
    </source>
</evidence>
<evidence type="ECO:0000313" key="2">
    <source>
        <dbReference type="EMBL" id="PZF80044.1"/>
    </source>
</evidence>
<proteinExistence type="predicted"/>
<comment type="caution">
    <text evidence="2">The sequence shown here is derived from an EMBL/GenBank/DDBJ whole genome shotgun (WGS) entry which is preliminary data.</text>
</comment>